<evidence type="ECO:0000313" key="1">
    <source>
        <dbReference type="EMBL" id="UGS25239.1"/>
    </source>
</evidence>
<dbReference type="SUPFAM" id="SSF55347">
    <property type="entry name" value="Glyceraldehyde-3-phosphate dehydrogenase-like, C-terminal domain"/>
    <property type="match status" value="1"/>
</dbReference>
<evidence type="ECO:0008006" key="3">
    <source>
        <dbReference type="Google" id="ProtNLM"/>
    </source>
</evidence>
<gene>
    <name evidence="1" type="ORF">K8F61_11110</name>
</gene>
<reference evidence="1 2" key="1">
    <citation type="submission" date="2023-01" db="EMBL/GenBank/DDBJ databases">
        <title>Characterization of estradiol degrading bacteria Microbacterium sp. MZT7 and reveal degrading genes through genome analysis.</title>
        <authorList>
            <person name="Hao P."/>
            <person name="Gao Y."/>
        </authorList>
    </citation>
    <scope>NUCLEOTIDE SEQUENCE [LARGE SCALE GENOMIC DNA]</scope>
    <source>
        <strain evidence="1 2">MZT7</strain>
    </source>
</reference>
<evidence type="ECO:0000313" key="2">
    <source>
        <dbReference type="Proteomes" id="UP001199642"/>
    </source>
</evidence>
<dbReference type="EMBL" id="CP082781">
    <property type="protein sequence ID" value="UGS25239.1"/>
    <property type="molecule type" value="Genomic_DNA"/>
</dbReference>
<sequence length="323" mass="33388">MSGTTVLMAGTTGAGLQDHQSAMWAPRLAAAGLVPTAVWSPPDQSAPAADAAERLARSLDVPLSREESAPVGAAQAVVACLRGRRRAQLLAEVSSGTAVLVDKPTLDPTADLEHQLDGTGALLLSGHHFAAHPSFTRVAAAVRDGEPGLLRAVMVDLVVAAGDGASPEGDLRNIGVHAVDLVQRLTGPTTIRIGTADLADDRVTFLGQTDRDVVVSVHVSRTSSGAGTLLARTRIVGSHGHLDVDLTGPALTLRTAEGTRAVGYGADSVTARLCQLREMAMGRRPGESPASWLALAQTLDAVAASAERREAVVAGAEDVRRER</sequence>
<accession>A0ABY3RMZ7</accession>
<proteinExistence type="predicted"/>
<name>A0ABY3RMZ7_9MICO</name>
<keyword evidence="2" id="KW-1185">Reference proteome</keyword>
<organism evidence="1 2">
    <name type="scientific">Microbacterium resistens</name>
    <dbReference type="NCBI Taxonomy" id="156977"/>
    <lineage>
        <taxon>Bacteria</taxon>
        <taxon>Bacillati</taxon>
        <taxon>Actinomycetota</taxon>
        <taxon>Actinomycetes</taxon>
        <taxon>Micrococcales</taxon>
        <taxon>Microbacteriaceae</taxon>
        <taxon>Microbacterium</taxon>
    </lineage>
</organism>
<dbReference type="RefSeq" id="WP_231819155.1">
    <property type="nucleotide sequence ID" value="NZ_CP082781.1"/>
</dbReference>
<dbReference type="Gene3D" id="3.30.360.10">
    <property type="entry name" value="Dihydrodipicolinate Reductase, domain 2"/>
    <property type="match status" value="1"/>
</dbReference>
<protein>
    <recommendedName>
        <fullName evidence="3">Gfo/Idh/MocA-like oxidoreductase N-terminal domain-containing protein</fullName>
    </recommendedName>
</protein>
<dbReference type="Proteomes" id="UP001199642">
    <property type="component" value="Chromosome"/>
</dbReference>